<dbReference type="EMBL" id="CP150496">
    <property type="protein sequence ID" value="WYW54623.1"/>
    <property type="molecule type" value="Genomic_DNA"/>
</dbReference>
<evidence type="ECO:0000256" key="1">
    <source>
        <dbReference type="SAM" id="Coils"/>
    </source>
</evidence>
<evidence type="ECO:0000313" key="3">
    <source>
        <dbReference type="Proteomes" id="UP001491088"/>
    </source>
</evidence>
<keyword evidence="1" id="KW-0175">Coiled coil</keyword>
<accession>A0ABZ2TNE7</accession>
<keyword evidence="3" id="KW-1185">Reference proteome</keyword>
<proteinExistence type="predicted"/>
<dbReference type="RefSeq" id="WP_340931721.1">
    <property type="nucleotide sequence ID" value="NZ_CP150496.1"/>
</dbReference>
<name>A0ABZ2TNE7_9FLAO</name>
<gene>
    <name evidence="2" type="ORF">WG950_08790</name>
</gene>
<feature type="coiled-coil region" evidence="1">
    <location>
        <begin position="107"/>
        <end position="162"/>
    </location>
</feature>
<protein>
    <recommendedName>
        <fullName evidence="4">Anti-sigma factor</fullName>
    </recommendedName>
</protein>
<organism evidence="2 3">
    <name type="scientific">Polaribacter marinaquae</name>
    <dbReference type="NCBI Taxonomy" id="1642819"/>
    <lineage>
        <taxon>Bacteria</taxon>
        <taxon>Pseudomonadati</taxon>
        <taxon>Bacteroidota</taxon>
        <taxon>Flavobacteriia</taxon>
        <taxon>Flavobacteriales</taxon>
        <taxon>Flavobacteriaceae</taxon>
    </lineage>
</organism>
<dbReference type="Proteomes" id="UP001491088">
    <property type="component" value="Chromosome"/>
</dbReference>
<evidence type="ECO:0000313" key="2">
    <source>
        <dbReference type="EMBL" id="WYW54623.1"/>
    </source>
</evidence>
<sequence length="174" mass="20648">MERDIRDLFKVKNDFKKDLPKNHREDFIKKLGEHQTKKEPKKSYKLLKIAASLLLIISSVLLYKNTIALPQKSAIELQMQAIEKDYLNSINKEWNSFKEIATDTILVHKYEEKLEKSKLEYRKITKQLKNFPNDINLLESLITNLQRRLQLIKEINEHIKELNPKNASNETIYI</sequence>
<evidence type="ECO:0008006" key="4">
    <source>
        <dbReference type="Google" id="ProtNLM"/>
    </source>
</evidence>
<reference evidence="2 3" key="1">
    <citation type="submission" date="2024-03" db="EMBL/GenBank/DDBJ databases">
        <authorList>
            <person name="Cao K."/>
        </authorList>
    </citation>
    <scope>NUCLEOTIDE SEQUENCE [LARGE SCALE GENOMIC DNA]</scope>
    <source>
        <strain evidence="2 3">MCCC 1K00696</strain>
    </source>
</reference>